<reference evidence="2" key="1">
    <citation type="submission" date="2021-02" db="EMBL/GenBank/DDBJ databases">
        <authorList>
            <person name="Dougan E. K."/>
            <person name="Rhodes N."/>
            <person name="Thang M."/>
            <person name="Chan C."/>
        </authorList>
    </citation>
    <scope>NUCLEOTIDE SEQUENCE</scope>
</reference>
<evidence type="ECO:0000313" key="2">
    <source>
        <dbReference type="EMBL" id="CAE8659402.1"/>
    </source>
</evidence>
<sequence length="289" mass="31559">MPSFDESCEIPALDSWQSIALPSVSQTVPTLYLSSLSDAYGQPPFKAATAQDFWADIILAVPKARLCADVCGRGTPAAKCPHPWCTLCQAPVSRSLRADAKVGSSRPGSRATPRGWQGDGILPSMSRSGRRPGTSSSSPYADIIGERDPQDVLPDPGQRLSGMKARAAFGLQRKLEAHWSGSDPAMSRRFNRTQMPTNVVLRDPIEGEELIAKAKAQCAAERKARLEALGARRSAYDKGKALASAEYSRRQHAHELKEQQSRSETIVEEDLQKALEEARAKEKLKSFKK</sequence>
<evidence type="ECO:0000313" key="3">
    <source>
        <dbReference type="Proteomes" id="UP000626109"/>
    </source>
</evidence>
<protein>
    <submittedName>
        <fullName evidence="2">Uncharacterized protein</fullName>
    </submittedName>
</protein>
<evidence type="ECO:0000256" key="1">
    <source>
        <dbReference type="SAM" id="MobiDB-lite"/>
    </source>
</evidence>
<gene>
    <name evidence="2" type="ORF">PGLA2088_LOCUS13753</name>
</gene>
<feature type="region of interest" description="Disordered" evidence="1">
    <location>
        <begin position="244"/>
        <end position="268"/>
    </location>
</feature>
<dbReference type="Proteomes" id="UP000626109">
    <property type="component" value="Unassembled WGS sequence"/>
</dbReference>
<accession>A0A813IZU6</accession>
<dbReference type="EMBL" id="CAJNNW010016575">
    <property type="protein sequence ID" value="CAE8659402.1"/>
    <property type="molecule type" value="Genomic_DNA"/>
</dbReference>
<name>A0A813IZU6_POLGL</name>
<feature type="compositionally biased region" description="Basic and acidic residues" evidence="1">
    <location>
        <begin position="247"/>
        <end position="261"/>
    </location>
</feature>
<feature type="compositionally biased region" description="Low complexity" evidence="1">
    <location>
        <begin position="123"/>
        <end position="139"/>
    </location>
</feature>
<organism evidence="2 3">
    <name type="scientific">Polarella glacialis</name>
    <name type="common">Dinoflagellate</name>
    <dbReference type="NCBI Taxonomy" id="89957"/>
    <lineage>
        <taxon>Eukaryota</taxon>
        <taxon>Sar</taxon>
        <taxon>Alveolata</taxon>
        <taxon>Dinophyceae</taxon>
        <taxon>Suessiales</taxon>
        <taxon>Suessiaceae</taxon>
        <taxon>Polarella</taxon>
    </lineage>
</organism>
<comment type="caution">
    <text evidence="2">The sequence shown here is derived from an EMBL/GenBank/DDBJ whole genome shotgun (WGS) entry which is preliminary data.</text>
</comment>
<feature type="region of interest" description="Disordered" evidence="1">
    <location>
        <begin position="99"/>
        <end position="155"/>
    </location>
</feature>
<dbReference type="AlphaFoldDB" id="A0A813IZU6"/>
<feature type="non-terminal residue" evidence="2">
    <location>
        <position position="1"/>
    </location>
</feature>
<proteinExistence type="predicted"/>